<dbReference type="GO" id="GO:0005886">
    <property type="term" value="C:plasma membrane"/>
    <property type="evidence" value="ECO:0007669"/>
    <property type="project" value="UniProtKB-SubCell"/>
</dbReference>
<keyword evidence="5 7" id="KW-1133">Transmembrane helix</keyword>
<feature type="domain" description="VTT" evidence="8">
    <location>
        <begin position="75"/>
        <end position="191"/>
    </location>
</feature>
<dbReference type="Proteomes" id="UP000005143">
    <property type="component" value="Unassembled WGS sequence"/>
</dbReference>
<evidence type="ECO:0000256" key="5">
    <source>
        <dbReference type="ARBA" id="ARBA00022989"/>
    </source>
</evidence>
<reference evidence="9 10" key="1">
    <citation type="journal article" date="2013" name="Biodegradation">
        <title>Quantitative proteomic analysis of ibuprofen-degrading Patulibacter sp. strain I11.</title>
        <authorList>
            <person name="Almeida B."/>
            <person name="Kjeldal H."/>
            <person name="Lolas I."/>
            <person name="Knudsen A.D."/>
            <person name="Carvalho G."/>
            <person name="Nielsen K.L."/>
            <person name="Barreto Crespo M.T."/>
            <person name="Stensballe A."/>
            <person name="Nielsen J.L."/>
        </authorList>
    </citation>
    <scope>NUCLEOTIDE SEQUENCE [LARGE SCALE GENOMIC DNA]</scope>
    <source>
        <strain evidence="9 10">I11</strain>
    </source>
</reference>
<feature type="transmembrane region" description="Helical" evidence="7">
    <location>
        <begin position="12"/>
        <end position="32"/>
    </location>
</feature>
<keyword evidence="4 7" id="KW-0812">Transmembrane</keyword>
<proteinExistence type="inferred from homology"/>
<evidence type="ECO:0000256" key="1">
    <source>
        <dbReference type="ARBA" id="ARBA00004651"/>
    </source>
</evidence>
<dbReference type="Pfam" id="PF09335">
    <property type="entry name" value="VTT_dom"/>
    <property type="match status" value="1"/>
</dbReference>
<organism evidence="9 10">
    <name type="scientific">Patulibacter medicamentivorans</name>
    <dbReference type="NCBI Taxonomy" id="1097667"/>
    <lineage>
        <taxon>Bacteria</taxon>
        <taxon>Bacillati</taxon>
        <taxon>Actinomycetota</taxon>
        <taxon>Thermoleophilia</taxon>
        <taxon>Solirubrobacterales</taxon>
        <taxon>Patulibacteraceae</taxon>
        <taxon>Patulibacter</taxon>
    </lineage>
</organism>
<dbReference type="InterPro" id="IPR032816">
    <property type="entry name" value="VTT_dom"/>
</dbReference>
<dbReference type="PANTHER" id="PTHR12677">
    <property type="entry name" value="GOLGI APPARATUS MEMBRANE PROTEIN TVP38-RELATED"/>
    <property type="match status" value="1"/>
</dbReference>
<evidence type="ECO:0000256" key="2">
    <source>
        <dbReference type="ARBA" id="ARBA00008640"/>
    </source>
</evidence>
<comment type="caution">
    <text evidence="9">The sequence shown here is derived from an EMBL/GenBank/DDBJ whole genome shotgun (WGS) entry which is preliminary data.</text>
</comment>
<name>H0E1G3_9ACTN</name>
<evidence type="ECO:0000256" key="3">
    <source>
        <dbReference type="ARBA" id="ARBA00022475"/>
    </source>
</evidence>
<evidence type="ECO:0000313" key="9">
    <source>
        <dbReference type="EMBL" id="EHN12482.1"/>
    </source>
</evidence>
<gene>
    <name evidence="9" type="ORF">PAI11_06250</name>
</gene>
<evidence type="ECO:0000256" key="4">
    <source>
        <dbReference type="ARBA" id="ARBA00022692"/>
    </source>
</evidence>
<feature type="transmembrane region" description="Helical" evidence="7">
    <location>
        <begin position="78"/>
        <end position="111"/>
    </location>
</feature>
<dbReference type="PANTHER" id="PTHR12677:SF59">
    <property type="entry name" value="GOLGI APPARATUS MEMBRANE PROTEIN TVP38-RELATED"/>
    <property type="match status" value="1"/>
</dbReference>
<comment type="similarity">
    <text evidence="2 7">Belongs to the TVP38/TMEM64 family.</text>
</comment>
<feature type="transmembrane region" description="Helical" evidence="7">
    <location>
        <begin position="202"/>
        <end position="221"/>
    </location>
</feature>
<dbReference type="AlphaFoldDB" id="H0E1G3"/>
<evidence type="ECO:0000313" key="10">
    <source>
        <dbReference type="Proteomes" id="UP000005143"/>
    </source>
</evidence>
<keyword evidence="10" id="KW-1185">Reference proteome</keyword>
<keyword evidence="6 7" id="KW-0472">Membrane</keyword>
<comment type="subcellular location">
    <subcellularLocation>
        <location evidence="1 7">Cell membrane</location>
        <topology evidence="1 7">Multi-pass membrane protein</topology>
    </subcellularLocation>
</comment>
<sequence length="235" mass="25157">MSGGPPPRWLAPAIAVGVALLLVAALLAIEPLRDALSTALRGDTKQLRGDLRALGIWGALVLFLLVQVHAVVFYPAEIVLAVAGFVYGVPVGLALMVVSWAVSAVLCWLLGRVVGRPVVRGLFGARRVDGVERVLERQGVFPLLAARLIPVVPYAIAGYVAGALRVPLTRYAWTSVVGYLPLQAAVVLLGHRLEHLSPTDPLLWAAFAPLLILLVATRPLLRRIERRQPAGPPAR</sequence>
<comment type="caution">
    <text evidence="7">Lacks conserved residue(s) required for the propagation of feature annotation.</text>
</comment>
<dbReference type="InterPro" id="IPR015414">
    <property type="entry name" value="TMEM64"/>
</dbReference>
<accession>H0E1G3</accession>
<evidence type="ECO:0000256" key="6">
    <source>
        <dbReference type="ARBA" id="ARBA00023136"/>
    </source>
</evidence>
<dbReference type="RefSeq" id="WP_007570769.1">
    <property type="nucleotide sequence ID" value="NZ_AGUD01000021.1"/>
</dbReference>
<dbReference type="EMBL" id="AGUD01000021">
    <property type="protein sequence ID" value="EHN12482.1"/>
    <property type="molecule type" value="Genomic_DNA"/>
</dbReference>
<protein>
    <recommendedName>
        <fullName evidence="7">TVP38/TMEM64 family membrane protein</fullName>
    </recommendedName>
</protein>
<feature type="transmembrane region" description="Helical" evidence="7">
    <location>
        <begin position="53"/>
        <end position="72"/>
    </location>
</feature>
<evidence type="ECO:0000259" key="8">
    <source>
        <dbReference type="Pfam" id="PF09335"/>
    </source>
</evidence>
<keyword evidence="3 7" id="KW-1003">Cell membrane</keyword>
<evidence type="ECO:0000256" key="7">
    <source>
        <dbReference type="RuleBase" id="RU366058"/>
    </source>
</evidence>